<sequence length="267" mass="30360">MTVVAEEIVPLAVDFDVVMRGYDRYQVQRHLHAVDADLRLLTTDRDAAVQRADDLARQVETLRREIAVLKSRLDRVCRTPVSPEGLTERLRRMVELARDEAAEITSSARAAAEQSWRNTRLATDRLRERCDRLAADLDTRRQQMENEHGELMRKAQADVKALTEQAAARRAELDERAAAQRRLAEEDFQAAMAARRRETMAELDALRASTRAEADALVADARRRVDALETVRRRTAERLRAALELLDRSREILEAPCEEADSSPHTG</sequence>
<feature type="coiled-coil region" evidence="1">
    <location>
        <begin position="211"/>
        <end position="238"/>
    </location>
</feature>
<evidence type="ECO:0000256" key="1">
    <source>
        <dbReference type="SAM" id="Coils"/>
    </source>
</evidence>
<keyword evidence="3" id="KW-1185">Reference proteome</keyword>
<dbReference type="AlphaFoldDB" id="A0A3E0H7L8"/>
<accession>A0A3E0H7L8</accession>
<evidence type="ECO:0000313" key="2">
    <source>
        <dbReference type="EMBL" id="REH39308.1"/>
    </source>
</evidence>
<feature type="coiled-coil region" evidence="1">
    <location>
        <begin position="45"/>
        <end position="79"/>
    </location>
</feature>
<organism evidence="2 3">
    <name type="scientific">Kutzneria buriramensis</name>
    <dbReference type="NCBI Taxonomy" id="1045776"/>
    <lineage>
        <taxon>Bacteria</taxon>
        <taxon>Bacillati</taxon>
        <taxon>Actinomycetota</taxon>
        <taxon>Actinomycetes</taxon>
        <taxon>Pseudonocardiales</taxon>
        <taxon>Pseudonocardiaceae</taxon>
        <taxon>Kutzneria</taxon>
    </lineage>
</organism>
<dbReference type="RefSeq" id="WP_147328734.1">
    <property type="nucleotide sequence ID" value="NZ_CP144375.1"/>
</dbReference>
<proteinExistence type="predicted"/>
<evidence type="ECO:0008006" key="4">
    <source>
        <dbReference type="Google" id="ProtNLM"/>
    </source>
</evidence>
<name>A0A3E0H7L8_9PSEU</name>
<comment type="caution">
    <text evidence="2">The sequence shown here is derived from an EMBL/GenBank/DDBJ whole genome shotgun (WGS) entry which is preliminary data.</text>
</comment>
<evidence type="ECO:0000313" key="3">
    <source>
        <dbReference type="Proteomes" id="UP000256269"/>
    </source>
</evidence>
<dbReference type="Proteomes" id="UP000256269">
    <property type="component" value="Unassembled WGS sequence"/>
</dbReference>
<protein>
    <recommendedName>
        <fullName evidence="4">DivIVA protein</fullName>
    </recommendedName>
</protein>
<dbReference type="OrthoDB" id="5178145at2"/>
<feature type="coiled-coil region" evidence="1">
    <location>
        <begin position="127"/>
        <end position="172"/>
    </location>
</feature>
<keyword evidence="1" id="KW-0175">Coiled coil</keyword>
<reference evidence="2 3" key="1">
    <citation type="submission" date="2018-08" db="EMBL/GenBank/DDBJ databases">
        <title>Genomic Encyclopedia of Archaeal and Bacterial Type Strains, Phase II (KMG-II): from individual species to whole genera.</title>
        <authorList>
            <person name="Goeker M."/>
        </authorList>
    </citation>
    <scope>NUCLEOTIDE SEQUENCE [LARGE SCALE GENOMIC DNA]</scope>
    <source>
        <strain evidence="2 3">DSM 45791</strain>
    </source>
</reference>
<dbReference type="EMBL" id="QUNO01000013">
    <property type="protein sequence ID" value="REH39308.1"/>
    <property type="molecule type" value="Genomic_DNA"/>
</dbReference>
<gene>
    <name evidence="2" type="ORF">BCF44_113163</name>
</gene>